<reference evidence="16 17" key="1">
    <citation type="journal article" date="2011" name="Stand. Genomic Sci.">
        <title>Complete genome sequence of the halophilic and highly halotolerant Chromohalobacter salexigens type strain (1H11(T)).</title>
        <authorList>
            <person name="Copeland A."/>
            <person name="O'Connor K."/>
            <person name="Lucas S."/>
            <person name="Lapidus A."/>
            <person name="Berry K.W."/>
            <person name="Detter J.C."/>
            <person name="Del Rio T.G."/>
            <person name="Hammon N."/>
            <person name="Dalin E."/>
            <person name="Tice H."/>
            <person name="Pitluck S."/>
            <person name="Bruce D."/>
            <person name="Goodwin L."/>
            <person name="Han C."/>
            <person name="Tapia R."/>
            <person name="Saunders E."/>
            <person name="Schmutz J."/>
            <person name="Brettin T."/>
            <person name="Larimer F."/>
            <person name="Land M."/>
            <person name="Hauser L."/>
            <person name="Vargas C."/>
            <person name="Nieto J.J."/>
            <person name="Kyrpides N.C."/>
            <person name="Ivanova N."/>
            <person name="Goker M."/>
            <person name="Klenk H.P."/>
            <person name="Csonka L.N."/>
            <person name="Woyke T."/>
        </authorList>
    </citation>
    <scope>NUCLEOTIDE SEQUENCE [LARGE SCALE GENOMIC DNA]</scope>
    <source>
        <strain evidence="17">ATCC BAA-138 / DSM 3043 / CIP 106854 / NCIMB 13768 / 1H11</strain>
    </source>
</reference>
<feature type="transmembrane region" description="Helical" evidence="13">
    <location>
        <begin position="27"/>
        <end position="48"/>
    </location>
</feature>
<sequence>MLILLGYLVVIASIGGGYTLVGGHFGALFQPSEILMIVGAAVGAFIAANNGKSIKATLRTFSKLKRTTKYNKTMYMELMALQYRLLTKARRDGMLAIERDIDAPEDSAIFSDYPKIANDPLIMAFITDYLRLMVSGNMDPFEIDTLMEHEIDTFQHEAEIPAHALHSVGDGLPAFGIVAAVMGVVHALGAADQGAAAMGQMIAQALVGTFLGILLAYGFVLPVSQRLQLQVTEAIKMLQCVRVTLMASLNGMAPQLAVEFGRKALFTAERPSFTELEEHVRSEGSSTRGTGTG</sequence>
<dbReference type="KEGG" id="csa:Csal_2026"/>
<dbReference type="PANTHER" id="PTHR30433">
    <property type="entry name" value="CHEMOTAXIS PROTEIN MOTA"/>
    <property type="match status" value="1"/>
</dbReference>
<dbReference type="RefSeq" id="WP_011507323.1">
    <property type="nucleotide sequence ID" value="NC_007963.1"/>
</dbReference>
<evidence type="ECO:0000256" key="8">
    <source>
        <dbReference type="ARBA" id="ARBA00022779"/>
    </source>
</evidence>
<evidence type="ECO:0000256" key="13">
    <source>
        <dbReference type="SAM" id="Phobius"/>
    </source>
</evidence>
<evidence type="ECO:0000259" key="14">
    <source>
        <dbReference type="Pfam" id="PF01618"/>
    </source>
</evidence>
<dbReference type="EMBL" id="CP000285">
    <property type="protein sequence ID" value="ABE59377.1"/>
    <property type="molecule type" value="Genomic_DNA"/>
</dbReference>
<dbReference type="STRING" id="290398.Csal_2026"/>
<feature type="domain" description="Motility protein A N-terminal" evidence="15">
    <location>
        <begin position="5"/>
        <end position="93"/>
    </location>
</feature>
<feature type="domain" description="MotA/TolQ/ExbB proton channel" evidence="14">
    <location>
        <begin position="125"/>
        <end position="238"/>
    </location>
</feature>
<protein>
    <submittedName>
        <fullName evidence="16">Chemotaxis MotA protein</fullName>
    </submittedName>
</protein>
<accession>Q1QVY1</accession>
<keyword evidence="3" id="KW-0813">Transport</keyword>
<keyword evidence="7 13" id="KW-0812">Transmembrane</keyword>
<gene>
    <name evidence="16" type="ordered locus">Csal_2026</name>
</gene>
<dbReference type="NCBIfam" id="TIGR03818">
    <property type="entry name" value="MotA1"/>
    <property type="match status" value="1"/>
</dbReference>
<keyword evidence="4" id="KW-1003">Cell membrane</keyword>
<feature type="transmembrane region" description="Helical" evidence="13">
    <location>
        <begin position="171"/>
        <end position="189"/>
    </location>
</feature>
<evidence type="ECO:0000256" key="6">
    <source>
        <dbReference type="ARBA" id="ARBA00022519"/>
    </source>
</evidence>
<keyword evidence="10 13" id="KW-1133">Transmembrane helix</keyword>
<dbReference type="Pfam" id="PF20560">
    <property type="entry name" value="MotA_N"/>
    <property type="match status" value="1"/>
</dbReference>
<dbReference type="OrthoDB" id="9782603at2"/>
<dbReference type="InterPro" id="IPR022522">
    <property type="entry name" value="Flagellar_motor_stator_MotA"/>
</dbReference>
<evidence type="ECO:0000259" key="15">
    <source>
        <dbReference type="Pfam" id="PF20560"/>
    </source>
</evidence>
<proteinExistence type="inferred from homology"/>
<evidence type="ECO:0000313" key="17">
    <source>
        <dbReference type="Proteomes" id="UP000000239"/>
    </source>
</evidence>
<dbReference type="InterPro" id="IPR002898">
    <property type="entry name" value="MotA_ExbB_proton_chnl"/>
</dbReference>
<feature type="transmembrane region" description="Helical" evidence="13">
    <location>
        <begin position="201"/>
        <end position="220"/>
    </location>
</feature>
<dbReference type="eggNOG" id="COG1291">
    <property type="taxonomic scope" value="Bacteria"/>
</dbReference>
<evidence type="ECO:0000256" key="10">
    <source>
        <dbReference type="ARBA" id="ARBA00022989"/>
    </source>
</evidence>
<evidence type="ECO:0000256" key="4">
    <source>
        <dbReference type="ARBA" id="ARBA00022475"/>
    </source>
</evidence>
<keyword evidence="12 13" id="KW-0472">Membrane</keyword>
<dbReference type="GeneID" id="95334737"/>
<keyword evidence="5" id="KW-0145">Chemotaxis</keyword>
<dbReference type="Proteomes" id="UP000000239">
    <property type="component" value="Chromosome"/>
</dbReference>
<dbReference type="HOGENOM" id="CLU_068213_0_0_6"/>
<evidence type="ECO:0000256" key="1">
    <source>
        <dbReference type="ARBA" id="ARBA00004429"/>
    </source>
</evidence>
<evidence type="ECO:0000256" key="12">
    <source>
        <dbReference type="ARBA" id="ARBA00023136"/>
    </source>
</evidence>
<evidence type="ECO:0000256" key="7">
    <source>
        <dbReference type="ARBA" id="ARBA00022692"/>
    </source>
</evidence>
<dbReference type="InterPro" id="IPR000540">
    <property type="entry name" value="Flag_MotA_CS"/>
</dbReference>
<evidence type="ECO:0000313" key="16">
    <source>
        <dbReference type="EMBL" id="ABE59377.1"/>
    </source>
</evidence>
<evidence type="ECO:0000256" key="11">
    <source>
        <dbReference type="ARBA" id="ARBA00023065"/>
    </source>
</evidence>
<keyword evidence="8" id="KW-0283">Flagellar rotation</keyword>
<dbReference type="InterPro" id="IPR047055">
    <property type="entry name" value="MotA-like"/>
</dbReference>
<dbReference type="GO" id="GO:0071978">
    <property type="term" value="P:bacterial-type flagellum-dependent swarming motility"/>
    <property type="evidence" value="ECO:0007669"/>
    <property type="project" value="InterPro"/>
</dbReference>
<keyword evidence="11" id="KW-0406">Ion transport</keyword>
<evidence type="ECO:0000256" key="3">
    <source>
        <dbReference type="ARBA" id="ARBA00022448"/>
    </source>
</evidence>
<keyword evidence="9" id="KW-0375">Hydrogen ion transport</keyword>
<dbReference type="PROSITE" id="PS01307">
    <property type="entry name" value="MOTA"/>
    <property type="match status" value="1"/>
</dbReference>
<evidence type="ECO:0000256" key="9">
    <source>
        <dbReference type="ARBA" id="ARBA00022781"/>
    </source>
</evidence>
<dbReference type="InterPro" id="IPR046786">
    <property type="entry name" value="MotA_N"/>
</dbReference>
<keyword evidence="17" id="KW-1185">Reference proteome</keyword>
<dbReference type="GO" id="GO:0005886">
    <property type="term" value="C:plasma membrane"/>
    <property type="evidence" value="ECO:0007669"/>
    <property type="project" value="UniProtKB-SubCell"/>
</dbReference>
<evidence type="ECO:0000256" key="2">
    <source>
        <dbReference type="ARBA" id="ARBA00008038"/>
    </source>
</evidence>
<organism evidence="16 17">
    <name type="scientific">Chromohalobacter israelensis (strain ATCC BAA-138 / DSM 3043 / CIP 106854 / NCIMB 13768 / 1H11)</name>
    <name type="common">Chromohalobacter salexigens</name>
    <dbReference type="NCBI Taxonomy" id="290398"/>
    <lineage>
        <taxon>Bacteria</taxon>
        <taxon>Pseudomonadati</taxon>
        <taxon>Pseudomonadota</taxon>
        <taxon>Gammaproteobacteria</taxon>
        <taxon>Oceanospirillales</taxon>
        <taxon>Halomonadaceae</taxon>
        <taxon>Chromohalobacter</taxon>
    </lineage>
</organism>
<dbReference type="PANTHER" id="PTHR30433:SF4">
    <property type="entry name" value="MOTILITY PROTEIN A"/>
    <property type="match status" value="1"/>
</dbReference>
<evidence type="ECO:0000256" key="5">
    <source>
        <dbReference type="ARBA" id="ARBA00022500"/>
    </source>
</evidence>
<keyword evidence="6" id="KW-0997">Cell inner membrane</keyword>
<dbReference type="GO" id="GO:1902600">
    <property type="term" value="P:proton transmembrane transport"/>
    <property type="evidence" value="ECO:0007669"/>
    <property type="project" value="UniProtKB-KW"/>
</dbReference>
<name>Q1QVY1_CHRI1</name>
<comment type="similarity">
    <text evidence="2">Belongs to the MotA family.</text>
</comment>
<dbReference type="Pfam" id="PF01618">
    <property type="entry name" value="MotA_ExbB"/>
    <property type="match status" value="1"/>
</dbReference>
<dbReference type="AlphaFoldDB" id="Q1QVY1"/>
<dbReference type="GO" id="GO:0006935">
    <property type="term" value="P:chemotaxis"/>
    <property type="evidence" value="ECO:0007669"/>
    <property type="project" value="UniProtKB-KW"/>
</dbReference>
<comment type="subcellular location">
    <subcellularLocation>
        <location evidence="1">Cell inner membrane</location>
        <topology evidence="1">Multi-pass membrane protein</topology>
    </subcellularLocation>
</comment>